<dbReference type="Gene3D" id="1.10.10.10">
    <property type="entry name" value="Winged helix-like DNA-binding domain superfamily/Winged helix DNA-binding domain"/>
    <property type="match status" value="1"/>
</dbReference>
<dbReference type="InterPro" id="IPR036388">
    <property type="entry name" value="WH-like_DNA-bd_sf"/>
</dbReference>
<evidence type="ECO:0000313" key="6">
    <source>
        <dbReference type="Proteomes" id="UP000095468"/>
    </source>
</evidence>
<reference evidence="5 6" key="1">
    <citation type="submission" date="2015-09" db="EMBL/GenBank/DDBJ databases">
        <authorList>
            <consortium name="Pathogen Informatics"/>
        </authorList>
    </citation>
    <scope>NUCLEOTIDE SEQUENCE [LARGE SCALE GENOMIC DNA]</scope>
    <source>
        <strain evidence="5 6">2789STDY5608823</strain>
    </source>
</reference>
<feature type="domain" description="HTH hxlR-type" evidence="4">
    <location>
        <begin position="45"/>
        <end position="143"/>
    </location>
</feature>
<sequence>MSYIQREGAYKYEYAHICNCIPFCETGMIKEVGSPVMAKEELPECPVATAVALIGGKWKLLIIRNLRVRPWRFNELRRNLEGISQKVLTDSLRQMEDDGLVFRHDYGENPPRVEYGLTELGRQMMPIMDSLADFGAYYKTVVS</sequence>
<evidence type="ECO:0000256" key="1">
    <source>
        <dbReference type="ARBA" id="ARBA00023015"/>
    </source>
</evidence>
<dbReference type="GO" id="GO:0003677">
    <property type="term" value="F:DNA binding"/>
    <property type="evidence" value="ECO:0007669"/>
    <property type="project" value="UniProtKB-KW"/>
</dbReference>
<evidence type="ECO:0000313" key="5">
    <source>
        <dbReference type="EMBL" id="CUO37948.1"/>
    </source>
</evidence>
<evidence type="ECO:0000256" key="3">
    <source>
        <dbReference type="ARBA" id="ARBA00023163"/>
    </source>
</evidence>
<proteinExistence type="predicted"/>
<dbReference type="Proteomes" id="UP000095468">
    <property type="component" value="Unassembled WGS sequence"/>
</dbReference>
<keyword evidence="3" id="KW-0804">Transcription</keyword>
<organism evidence="5 6">
    <name type="scientific">Collinsella aerofaciens</name>
    <dbReference type="NCBI Taxonomy" id="74426"/>
    <lineage>
        <taxon>Bacteria</taxon>
        <taxon>Bacillati</taxon>
        <taxon>Actinomycetota</taxon>
        <taxon>Coriobacteriia</taxon>
        <taxon>Coriobacteriales</taxon>
        <taxon>Coriobacteriaceae</taxon>
        <taxon>Collinsella</taxon>
    </lineage>
</organism>
<dbReference type="SUPFAM" id="SSF46785">
    <property type="entry name" value="Winged helix' DNA-binding domain"/>
    <property type="match status" value="1"/>
</dbReference>
<dbReference type="PANTHER" id="PTHR33204">
    <property type="entry name" value="TRANSCRIPTIONAL REGULATOR, MARR FAMILY"/>
    <property type="match status" value="1"/>
</dbReference>
<dbReference type="PROSITE" id="PS51118">
    <property type="entry name" value="HTH_HXLR"/>
    <property type="match status" value="1"/>
</dbReference>
<name>A0A174EMU7_9ACTN</name>
<evidence type="ECO:0000256" key="2">
    <source>
        <dbReference type="ARBA" id="ARBA00023125"/>
    </source>
</evidence>
<dbReference type="InterPro" id="IPR011991">
    <property type="entry name" value="ArsR-like_HTH"/>
</dbReference>
<keyword evidence="1" id="KW-0805">Transcription regulation</keyword>
<keyword evidence="2" id="KW-0238">DNA-binding</keyword>
<dbReference type="InterPro" id="IPR002577">
    <property type="entry name" value="HTH_HxlR"/>
</dbReference>
<gene>
    <name evidence="5" type="primary">yybR</name>
    <name evidence="5" type="ORF">ERS852381_01462</name>
</gene>
<dbReference type="InterPro" id="IPR036390">
    <property type="entry name" value="WH_DNA-bd_sf"/>
</dbReference>
<accession>A0A174EMU7</accession>
<dbReference type="EMBL" id="CYYP01000013">
    <property type="protein sequence ID" value="CUO37948.1"/>
    <property type="molecule type" value="Genomic_DNA"/>
</dbReference>
<dbReference type="CDD" id="cd00090">
    <property type="entry name" value="HTH_ARSR"/>
    <property type="match status" value="1"/>
</dbReference>
<dbReference type="AlphaFoldDB" id="A0A174EMU7"/>
<evidence type="ECO:0000259" key="4">
    <source>
        <dbReference type="PROSITE" id="PS51118"/>
    </source>
</evidence>
<dbReference type="Pfam" id="PF01638">
    <property type="entry name" value="HxlR"/>
    <property type="match status" value="1"/>
</dbReference>
<protein>
    <submittedName>
        <fullName evidence="5">Uncharacterized HTH-type transcriptional regulator yybR</fullName>
    </submittedName>
</protein>